<dbReference type="EMBL" id="FOSV01000019">
    <property type="protein sequence ID" value="SFL61779.1"/>
    <property type="molecule type" value="Genomic_DNA"/>
</dbReference>
<accession>A0A1I4J5D4</accession>
<dbReference type="SUPFAM" id="SSF53335">
    <property type="entry name" value="S-adenosyl-L-methionine-dependent methyltransferases"/>
    <property type="match status" value="1"/>
</dbReference>
<dbReference type="RefSeq" id="WP_091950030.1">
    <property type="nucleotide sequence ID" value="NZ_FOSV01000019.1"/>
</dbReference>
<protein>
    <recommendedName>
        <fullName evidence="3">Methyltransferase domain-containing protein</fullName>
    </recommendedName>
</protein>
<keyword evidence="2" id="KW-1185">Reference proteome</keyword>
<evidence type="ECO:0000313" key="2">
    <source>
        <dbReference type="Proteomes" id="UP000198804"/>
    </source>
</evidence>
<dbReference type="STRING" id="414703.SAMN04488125_11938"/>
<organism evidence="1 2">
    <name type="scientific">Methylorubrum salsuginis</name>
    <dbReference type="NCBI Taxonomy" id="414703"/>
    <lineage>
        <taxon>Bacteria</taxon>
        <taxon>Pseudomonadati</taxon>
        <taxon>Pseudomonadota</taxon>
        <taxon>Alphaproteobacteria</taxon>
        <taxon>Hyphomicrobiales</taxon>
        <taxon>Methylobacteriaceae</taxon>
        <taxon>Methylorubrum</taxon>
    </lineage>
</organism>
<evidence type="ECO:0000313" key="1">
    <source>
        <dbReference type="EMBL" id="SFL61779.1"/>
    </source>
</evidence>
<dbReference type="Pfam" id="PF13578">
    <property type="entry name" value="Methyltransf_24"/>
    <property type="match status" value="1"/>
</dbReference>
<evidence type="ECO:0008006" key="3">
    <source>
        <dbReference type="Google" id="ProtNLM"/>
    </source>
</evidence>
<proteinExistence type="predicted"/>
<dbReference type="Gene3D" id="3.40.50.150">
    <property type="entry name" value="Vaccinia Virus protein VP39"/>
    <property type="match status" value="1"/>
</dbReference>
<gene>
    <name evidence="1" type="ORF">SAMN04488125_11938</name>
</gene>
<sequence length="261" mass="29195">MDATDQTLFGPHKGLHYEQFLARLSRNAAVERYLEIGVARGAVFAQVACRHGIGVDPEFTLTANIAANKTRVSLYQVMSDVFFRHLRLRRDLGGRIDLAFLDGMHLFEFLLRDVMNTEAISRRDSILCLHDCLPLAAPMAERDPMRAQARSQGTPYANWWTGDVWKVVPILAKYRPDLTVMLVDAAPTGLVVITGLDPSSKVLKKNYDAIVRAFSEMPNDADGIARMYAAHTLVPAEEALRRLSGRSYRHGRGGFLRRLVG</sequence>
<dbReference type="OrthoDB" id="799111at2"/>
<dbReference type="AlphaFoldDB" id="A0A1I4J5D4"/>
<name>A0A1I4J5D4_9HYPH</name>
<dbReference type="Proteomes" id="UP000198804">
    <property type="component" value="Unassembled WGS sequence"/>
</dbReference>
<reference evidence="2" key="1">
    <citation type="submission" date="2016-10" db="EMBL/GenBank/DDBJ databases">
        <authorList>
            <person name="Varghese N."/>
            <person name="Submissions S."/>
        </authorList>
    </citation>
    <scope>NUCLEOTIDE SEQUENCE [LARGE SCALE GENOMIC DNA]</scope>
    <source>
        <strain evidence="2">CGMCC 1.6474</strain>
    </source>
</reference>
<dbReference type="InterPro" id="IPR029063">
    <property type="entry name" value="SAM-dependent_MTases_sf"/>
</dbReference>